<proteinExistence type="predicted"/>
<dbReference type="STRING" id="1121393.SAMN02745216_00765"/>
<keyword evidence="2" id="KW-1185">Reference proteome</keyword>
<dbReference type="SUPFAM" id="SSF160631">
    <property type="entry name" value="SMI1/KNR4-like"/>
    <property type="match status" value="1"/>
</dbReference>
<dbReference type="EMBL" id="FQZU01000003">
    <property type="protein sequence ID" value="SHI94704.1"/>
    <property type="molecule type" value="Genomic_DNA"/>
</dbReference>
<dbReference type="InterPro" id="IPR037883">
    <property type="entry name" value="Knr4/Smi1-like_sf"/>
</dbReference>
<accession>A0A1M6FAC4</accession>
<sequence>MTLKSRRVQVVEKELGMELHPQYIKFLDRYGHYCVGTVEVFGYSENFIGIDNYPCVIHTTRSMKDTYHLGPNHLLIAHTEDSDYVAVLDNDTGEVFETDINGYRTVVAPSFDAWFAMVRKQGYI</sequence>
<protein>
    <submittedName>
        <fullName evidence="1">SMI1-KNR4 cell-wall</fullName>
    </submittedName>
</protein>
<dbReference type="AlphaFoldDB" id="A0A1M6FAC4"/>
<dbReference type="Pfam" id="PF14567">
    <property type="entry name" value="SUKH_5"/>
    <property type="match status" value="1"/>
</dbReference>
<evidence type="ECO:0000313" key="2">
    <source>
        <dbReference type="Proteomes" id="UP000183994"/>
    </source>
</evidence>
<dbReference type="Gene3D" id="3.40.1580.10">
    <property type="entry name" value="SMI1/KNR4-like"/>
    <property type="match status" value="1"/>
</dbReference>
<dbReference type="RefSeq" id="WP_073473033.1">
    <property type="nucleotide sequence ID" value="NZ_FQZU01000003.1"/>
</dbReference>
<reference evidence="2" key="1">
    <citation type="submission" date="2016-11" db="EMBL/GenBank/DDBJ databases">
        <authorList>
            <person name="Varghese N."/>
            <person name="Submissions S."/>
        </authorList>
    </citation>
    <scope>NUCLEOTIDE SEQUENCE [LARGE SCALE GENOMIC DNA]</scope>
    <source>
        <strain evidence="2">DSM 16219</strain>
    </source>
</reference>
<organism evidence="1 2">
    <name type="scientific">Desulfatibacillum alkenivorans DSM 16219</name>
    <dbReference type="NCBI Taxonomy" id="1121393"/>
    <lineage>
        <taxon>Bacteria</taxon>
        <taxon>Pseudomonadati</taxon>
        <taxon>Thermodesulfobacteriota</taxon>
        <taxon>Desulfobacteria</taxon>
        <taxon>Desulfobacterales</taxon>
        <taxon>Desulfatibacillaceae</taxon>
        <taxon>Desulfatibacillum</taxon>
    </lineage>
</organism>
<evidence type="ECO:0000313" key="1">
    <source>
        <dbReference type="EMBL" id="SHI94704.1"/>
    </source>
</evidence>
<name>A0A1M6FAC4_9BACT</name>
<gene>
    <name evidence="1" type="ORF">SAMN02745216_00765</name>
</gene>
<dbReference type="Proteomes" id="UP000183994">
    <property type="component" value="Unassembled WGS sequence"/>
</dbReference>